<dbReference type="Pfam" id="PF07784">
    <property type="entry name" value="DUF1622"/>
    <property type="match status" value="1"/>
</dbReference>
<reference evidence="2 3" key="1">
    <citation type="journal article" date="2010" name="Stand. Genomic Sci.">
        <title>Complete genome sequence of Spirosoma linguale type strain (1).</title>
        <authorList>
            <person name="Lail K."/>
            <person name="Sikorski J."/>
            <person name="Saunders E."/>
            <person name="Lapidus A."/>
            <person name="Glavina Del Rio T."/>
            <person name="Copeland A."/>
            <person name="Tice H."/>
            <person name="Cheng J.-F."/>
            <person name="Lucas S."/>
            <person name="Nolan M."/>
            <person name="Bruce D."/>
            <person name="Goodwin L."/>
            <person name="Pitluck S."/>
            <person name="Ivanova N."/>
            <person name="Mavromatis K."/>
            <person name="Ovchinnikova G."/>
            <person name="Pati A."/>
            <person name="Chen A."/>
            <person name="Palaniappan K."/>
            <person name="Land M."/>
            <person name="Hauser L."/>
            <person name="Chang Y.-J."/>
            <person name="Jeffries C.D."/>
            <person name="Chain P."/>
            <person name="Brettin T."/>
            <person name="Detter J.C."/>
            <person name="Schuetze A."/>
            <person name="Rohde M."/>
            <person name="Tindall B.J."/>
            <person name="Goeker M."/>
            <person name="Bristow J."/>
            <person name="Eisen J.A."/>
            <person name="Markowitz V."/>
            <person name="Hugenholtz P."/>
            <person name="Kyrpides N.C."/>
            <person name="Klenk H.-P."/>
            <person name="Chen F."/>
        </authorList>
    </citation>
    <scope>NUCLEOTIDE SEQUENCE [LARGE SCALE GENOMIC DNA]</scope>
    <source>
        <strain evidence="3">ATCC 33905 / DSM 74 / LMG 10896 / Claus 1</strain>
    </source>
</reference>
<evidence type="ECO:0000256" key="1">
    <source>
        <dbReference type="SAM" id="Phobius"/>
    </source>
</evidence>
<gene>
    <name evidence="2" type="ordered locus">Slin_6942</name>
</gene>
<proteinExistence type="predicted"/>
<keyword evidence="2" id="KW-0614">Plasmid</keyword>
<protein>
    <recommendedName>
        <fullName evidence="4">DUF1622 domain-containing protein</fullName>
    </recommendedName>
</protein>
<accession>D2QVQ5</accession>
<dbReference type="RefSeq" id="WP_012931366.1">
    <property type="nucleotide sequence ID" value="NC_013732.1"/>
</dbReference>
<dbReference type="AlphaFoldDB" id="D2QVQ5"/>
<geneLocation type="plasmid" evidence="2 3">
    <name>pSLIN02</name>
</geneLocation>
<dbReference type="EMBL" id="CP001771">
    <property type="protein sequence ID" value="ADB42887.1"/>
    <property type="molecule type" value="Genomic_DNA"/>
</dbReference>
<feature type="transmembrane region" description="Helical" evidence="1">
    <location>
        <begin position="72"/>
        <end position="92"/>
    </location>
</feature>
<name>D2QVQ5_SPILD</name>
<evidence type="ECO:0000313" key="2">
    <source>
        <dbReference type="EMBL" id="ADB42887.1"/>
    </source>
</evidence>
<evidence type="ECO:0008006" key="4">
    <source>
        <dbReference type="Google" id="ProtNLM"/>
    </source>
</evidence>
<dbReference type="Proteomes" id="UP000002028">
    <property type="component" value="Plasmid pSLIN02"/>
</dbReference>
<evidence type="ECO:0000313" key="3">
    <source>
        <dbReference type="Proteomes" id="UP000002028"/>
    </source>
</evidence>
<keyword evidence="3" id="KW-1185">Reference proteome</keyword>
<sequence length="104" mass="11150">MPTNLFQYSLLATIVDFTGTLLIGLGASRALVRYLRARGVGGAVNGIQRSLAADLVTALSVKSGAGIIRTIVVADWTHFLLVLAIIGLRFFLGQTFSRTFPLNN</sequence>
<keyword evidence="1" id="KW-1133">Transmembrane helix</keyword>
<dbReference type="HOGENOM" id="CLU_2248418_0_0_10"/>
<organism evidence="2 3">
    <name type="scientific">Spirosoma linguale (strain ATCC 33905 / DSM 74 / LMG 10896 / Claus 1)</name>
    <dbReference type="NCBI Taxonomy" id="504472"/>
    <lineage>
        <taxon>Bacteria</taxon>
        <taxon>Pseudomonadati</taxon>
        <taxon>Bacteroidota</taxon>
        <taxon>Cytophagia</taxon>
        <taxon>Cytophagales</taxon>
        <taxon>Cytophagaceae</taxon>
        <taxon>Spirosoma</taxon>
    </lineage>
</organism>
<keyword evidence="1" id="KW-0472">Membrane</keyword>
<dbReference type="KEGG" id="sli:Slin_6942"/>
<feature type="transmembrane region" description="Helical" evidence="1">
    <location>
        <begin position="6"/>
        <end position="28"/>
    </location>
</feature>
<keyword evidence="1" id="KW-0812">Transmembrane</keyword>
<dbReference type="InterPro" id="IPR012427">
    <property type="entry name" value="DUF1622"/>
</dbReference>